<dbReference type="InParanoid" id="A0A067P001"/>
<evidence type="ECO:0000313" key="1">
    <source>
        <dbReference type="EMBL" id="KDQ32570.1"/>
    </source>
</evidence>
<accession>A0A067P001</accession>
<dbReference type="EMBL" id="KL198004">
    <property type="protein sequence ID" value="KDQ32570.1"/>
    <property type="molecule type" value="Genomic_DNA"/>
</dbReference>
<gene>
    <name evidence="1" type="ORF">PLEOSDRAFT_153746</name>
</gene>
<dbReference type="OrthoDB" id="2788229at2759"/>
<sequence>MSSFLPQELIDIVIDHAHDRPETLRACSLVSSTWRPAAQFHLHQRVTLQPKASTTHIRAPNLQLGFDDRISTLLSTSSHLLLYTRSLIIREGAAPWLLRESLGLLTLLERLVSSATLVEVQLHNVEWQYITSPLQHALLRVLSLRSVQDVSLVECYIPTHVPWTKFVGPETKKLVLDRVKVHGDGVDPNSGSSGAVADVDRKVDTLSILAFGQPTTRLVAWIMHPREAKHTQRLKSLKLYCDRISVDPLNKLVKACTSLEYLRFEPFLFRWDHRDAFPFPITTHNHSLQTLQVSGLYTDQIRWLTSLVSDLSTSANHTLSLGTVYIDMTAQIPVLLSKDDYLHARIREIDEAATSREAPGQLDLVRLRLALPGITPDEVEKMTTRMKGFEKTLSVVKVDIADHGRACKGIPETPASA</sequence>
<proteinExistence type="predicted"/>
<protein>
    <recommendedName>
        <fullName evidence="3">F-box domain-containing protein</fullName>
    </recommendedName>
</protein>
<evidence type="ECO:0000313" key="2">
    <source>
        <dbReference type="Proteomes" id="UP000027073"/>
    </source>
</evidence>
<name>A0A067P001_PLEO1</name>
<dbReference type="AlphaFoldDB" id="A0A067P001"/>
<dbReference type="Proteomes" id="UP000027073">
    <property type="component" value="Unassembled WGS sequence"/>
</dbReference>
<dbReference type="STRING" id="1137138.A0A067P001"/>
<organism evidence="1 2">
    <name type="scientific">Pleurotus ostreatus (strain PC15)</name>
    <name type="common">Oyster mushroom</name>
    <dbReference type="NCBI Taxonomy" id="1137138"/>
    <lineage>
        <taxon>Eukaryota</taxon>
        <taxon>Fungi</taxon>
        <taxon>Dikarya</taxon>
        <taxon>Basidiomycota</taxon>
        <taxon>Agaricomycotina</taxon>
        <taxon>Agaricomycetes</taxon>
        <taxon>Agaricomycetidae</taxon>
        <taxon>Agaricales</taxon>
        <taxon>Pleurotineae</taxon>
        <taxon>Pleurotaceae</taxon>
        <taxon>Pleurotus</taxon>
    </lineage>
</organism>
<evidence type="ECO:0008006" key="3">
    <source>
        <dbReference type="Google" id="ProtNLM"/>
    </source>
</evidence>
<dbReference type="HOGENOM" id="CLU_659084_0_0_1"/>
<dbReference type="VEuPathDB" id="FungiDB:PLEOSDRAFT_153746"/>
<dbReference type="SUPFAM" id="SSF52047">
    <property type="entry name" value="RNI-like"/>
    <property type="match status" value="1"/>
</dbReference>
<reference evidence="2" key="1">
    <citation type="journal article" date="2014" name="Proc. Natl. Acad. Sci. U.S.A.">
        <title>Extensive sampling of basidiomycete genomes demonstrates inadequacy of the white-rot/brown-rot paradigm for wood decay fungi.</title>
        <authorList>
            <person name="Riley R."/>
            <person name="Salamov A.A."/>
            <person name="Brown D.W."/>
            <person name="Nagy L.G."/>
            <person name="Floudas D."/>
            <person name="Held B.W."/>
            <person name="Levasseur A."/>
            <person name="Lombard V."/>
            <person name="Morin E."/>
            <person name="Otillar R."/>
            <person name="Lindquist E.A."/>
            <person name="Sun H."/>
            <person name="LaButti K.M."/>
            <person name="Schmutz J."/>
            <person name="Jabbour D."/>
            <person name="Luo H."/>
            <person name="Baker S.E."/>
            <person name="Pisabarro A.G."/>
            <person name="Walton J.D."/>
            <person name="Blanchette R.A."/>
            <person name="Henrissat B."/>
            <person name="Martin F."/>
            <person name="Cullen D."/>
            <person name="Hibbett D.S."/>
            <person name="Grigoriev I.V."/>
        </authorList>
    </citation>
    <scope>NUCLEOTIDE SEQUENCE [LARGE SCALE GENOMIC DNA]</scope>
    <source>
        <strain evidence="2">PC15</strain>
    </source>
</reference>